<evidence type="ECO:0000313" key="3">
    <source>
        <dbReference type="Proteomes" id="UP000663889"/>
    </source>
</evidence>
<proteinExistence type="predicted"/>
<feature type="region of interest" description="Disordered" evidence="1">
    <location>
        <begin position="44"/>
        <end position="74"/>
    </location>
</feature>
<evidence type="ECO:0000256" key="1">
    <source>
        <dbReference type="SAM" id="MobiDB-lite"/>
    </source>
</evidence>
<gene>
    <name evidence="2" type="ORF">SEV965_LOCUS8545</name>
</gene>
<sequence>MYQSQIPFPMNHPLPNMANEPLRNVRSSSNTYIEQQRGVQNRAPSINMGQHNNLPVHSSNIPQQTGRDKLQTFF</sequence>
<dbReference type="Proteomes" id="UP000663889">
    <property type="component" value="Unassembled WGS sequence"/>
</dbReference>
<name>A0A814DKF5_9BILA</name>
<protein>
    <submittedName>
        <fullName evidence="2">Uncharacterized protein</fullName>
    </submittedName>
</protein>
<dbReference type="EMBL" id="CAJNOU010000318">
    <property type="protein sequence ID" value="CAF0956748.1"/>
    <property type="molecule type" value="Genomic_DNA"/>
</dbReference>
<feature type="region of interest" description="Disordered" evidence="1">
    <location>
        <begin position="1"/>
        <end position="22"/>
    </location>
</feature>
<evidence type="ECO:0000313" key="2">
    <source>
        <dbReference type="EMBL" id="CAF0956748.1"/>
    </source>
</evidence>
<comment type="caution">
    <text evidence="2">The sequence shown here is derived from an EMBL/GenBank/DDBJ whole genome shotgun (WGS) entry which is preliminary data.</text>
</comment>
<reference evidence="2" key="1">
    <citation type="submission" date="2021-02" db="EMBL/GenBank/DDBJ databases">
        <authorList>
            <person name="Nowell W R."/>
        </authorList>
    </citation>
    <scope>NUCLEOTIDE SEQUENCE</scope>
</reference>
<dbReference type="AlphaFoldDB" id="A0A814DKF5"/>
<feature type="compositionally biased region" description="Polar residues" evidence="1">
    <location>
        <begin position="44"/>
        <end position="65"/>
    </location>
</feature>
<accession>A0A814DKF5</accession>
<organism evidence="2 3">
    <name type="scientific">Rotaria sordida</name>
    <dbReference type="NCBI Taxonomy" id="392033"/>
    <lineage>
        <taxon>Eukaryota</taxon>
        <taxon>Metazoa</taxon>
        <taxon>Spiralia</taxon>
        <taxon>Gnathifera</taxon>
        <taxon>Rotifera</taxon>
        <taxon>Eurotatoria</taxon>
        <taxon>Bdelloidea</taxon>
        <taxon>Philodinida</taxon>
        <taxon>Philodinidae</taxon>
        <taxon>Rotaria</taxon>
    </lineage>
</organism>